<organism evidence="1 2">
    <name type="scientific">Acinetobacter baumannii 625974</name>
    <dbReference type="NCBI Taxonomy" id="1310607"/>
    <lineage>
        <taxon>Bacteria</taxon>
        <taxon>Pseudomonadati</taxon>
        <taxon>Pseudomonadota</taxon>
        <taxon>Gammaproteobacteria</taxon>
        <taxon>Moraxellales</taxon>
        <taxon>Moraxellaceae</taxon>
        <taxon>Acinetobacter</taxon>
        <taxon>Acinetobacter calcoaceticus/baumannii complex</taxon>
    </lineage>
</organism>
<reference evidence="1 2" key="1">
    <citation type="submission" date="2014-02" db="EMBL/GenBank/DDBJ databases">
        <title>Comparative genomics and transcriptomics to identify genetic mechanisms underlying the emergence of carbapenem resistant Acinetobacter baumannii (CRAb).</title>
        <authorList>
            <person name="Harris A.D."/>
            <person name="Johnson K.J."/>
            <person name="George J."/>
            <person name="Shefchek K."/>
            <person name="Daugherty S.C."/>
            <person name="Parankush S."/>
            <person name="Sadzewicz L."/>
            <person name="Tallon L."/>
            <person name="Sengamalay N."/>
            <person name="Hazen T.H."/>
            <person name="Rasko D.A."/>
        </authorList>
    </citation>
    <scope>NUCLEOTIDE SEQUENCE [LARGE SCALE GENOMIC DNA]</scope>
    <source>
        <strain evidence="1 2">625974</strain>
    </source>
</reference>
<dbReference type="EMBL" id="JEXD01000001">
    <property type="protein sequence ID" value="EXC09920.1"/>
    <property type="molecule type" value="Genomic_DNA"/>
</dbReference>
<evidence type="ECO:0000313" key="1">
    <source>
        <dbReference type="EMBL" id="EXC09920.1"/>
    </source>
</evidence>
<evidence type="ECO:0000313" key="2">
    <source>
        <dbReference type="Proteomes" id="UP000021108"/>
    </source>
</evidence>
<dbReference type="AlphaFoldDB" id="A0A009Q512"/>
<name>A0A009Q512_ACIBA</name>
<gene>
    <name evidence="1" type="ORF">J506_0157</name>
</gene>
<comment type="caution">
    <text evidence="1">The sequence shown here is derived from an EMBL/GenBank/DDBJ whole genome shotgun (WGS) entry which is preliminary data.</text>
</comment>
<dbReference type="Proteomes" id="UP000021108">
    <property type="component" value="Unassembled WGS sequence"/>
</dbReference>
<dbReference type="RefSeq" id="WP_006581949.1">
    <property type="nucleotide sequence ID" value="NZ_JEXD01000001.1"/>
</dbReference>
<proteinExistence type="predicted"/>
<accession>A0A009Q512</accession>
<sequence length="353" mass="40963">MLDLFTPIVESEKQHYIFKILSNETMYAERNVILDWADGFVDRDNKFVKEFQTTFESSLMELYLNKILKSENIDIDYKHNAPDFVCNKNGSSFCIEATIANPEKDGQPAYGFTEDYLNFDIDFKEFNRKSIIRIANSIVTKSQKYTRSYCKYPHVIGKPFILGLNSFDRPHSHFIGHRGLMAVLYGIYFNEERAVSEELSYIPRERMDFIEKDNGASIQLGFFTTSEYEHISGVIYNPYANWGKVQALAELSEANKYTYFNALYTRDEVNEETLTPDIRQGIPKEEYSESIFDGMYIFHNPHAKYPIPKFLFNHPKIAHFSLDKAGNIIERISGKFLLSRSLIGARVSSMFPK</sequence>
<dbReference type="PATRIC" id="fig|1310607.3.peg.158"/>
<protein>
    <submittedName>
        <fullName evidence="1">Uncharacterized protein</fullName>
    </submittedName>
</protein>